<feature type="domain" description="Phage tail collar" evidence="2">
    <location>
        <begin position="196"/>
        <end position="240"/>
    </location>
</feature>
<dbReference type="Pfam" id="PF07484">
    <property type="entry name" value="Collar"/>
    <property type="match status" value="1"/>
</dbReference>
<proteinExistence type="predicted"/>
<dbReference type="EMBL" id="MCYL01000024">
    <property type="protein sequence ID" value="PML54960.1"/>
    <property type="molecule type" value="Genomic_DNA"/>
</dbReference>
<protein>
    <submittedName>
        <fullName evidence="3">Phage tail protein</fullName>
    </submittedName>
</protein>
<evidence type="ECO:0000313" key="3">
    <source>
        <dbReference type="EMBL" id="PML54960.1"/>
    </source>
</evidence>
<evidence type="ECO:0000256" key="1">
    <source>
        <dbReference type="SAM" id="MobiDB-lite"/>
    </source>
</evidence>
<accession>A0A2N7IDF3</accession>
<comment type="caution">
    <text evidence="3">The sequence shown here is derived from an EMBL/GenBank/DDBJ whole genome shotgun (WGS) entry which is preliminary data.</text>
</comment>
<dbReference type="AlphaFoldDB" id="A0A2N7IDF3"/>
<dbReference type="PANTHER" id="PTHR35191">
    <property type="entry name" value="PROPHAGE SIDE TAIL FIBER PROTEIN HOMOLOG STFQ-RELATED"/>
    <property type="match status" value="1"/>
</dbReference>
<dbReference type="InterPro" id="IPR037053">
    <property type="entry name" value="Phage_tail_collar_dom_sf"/>
</dbReference>
<dbReference type="InterPro" id="IPR011083">
    <property type="entry name" value="Phage_tail_collar_dom"/>
</dbReference>
<gene>
    <name evidence="3" type="ORF">BCT74_06400</name>
</gene>
<feature type="region of interest" description="Disordered" evidence="1">
    <location>
        <begin position="259"/>
        <end position="288"/>
    </location>
</feature>
<dbReference type="Gene3D" id="3.90.1340.10">
    <property type="entry name" value="Phage tail collar domain"/>
    <property type="match status" value="1"/>
</dbReference>
<sequence length="361" mass="39372">MSLLITDAGIAASIRAGELGTSYKIAEISIGTEGYTPTVTQTTLRNEIYRKPITRGELVSLGQLHFETVWDGIEEFEGKELGYWLDDGTLFAVDSRDGEVITYKQRDTVVIEACELHLSASTIDNISVELVGTPSATEERAGIAKIATTKLVDEGENDTSFLTVKKLVYSLSVPHIIDKLVSNLWLKLAAKIFPVGAAIPWFTDIAPQGFAVMKNQAFNKAVYPELAKVFPSGVIPDMRGCGVIGKDNNEAIGSYEEGQVKRHGHPNSAVRSTNLGNKNTNTTGNHRHGLRNGYNANANSNNNSFQGSATYKNVSRYSEYAGNHYHSVSIGSHAHSVSIALYGALKNTINHRKVNWIVRMA</sequence>
<evidence type="ECO:0000313" key="4">
    <source>
        <dbReference type="Proteomes" id="UP000235746"/>
    </source>
</evidence>
<name>A0A2N7IDF3_9VIBR</name>
<feature type="compositionally biased region" description="Low complexity" evidence="1">
    <location>
        <begin position="273"/>
        <end position="284"/>
    </location>
</feature>
<dbReference type="RefSeq" id="WP_102578672.1">
    <property type="nucleotide sequence ID" value="NZ_MCYL01000024.1"/>
</dbReference>
<dbReference type="InterPro" id="IPR051934">
    <property type="entry name" value="Phage_Tail_Fiber_Structural"/>
</dbReference>
<dbReference type="Proteomes" id="UP000235746">
    <property type="component" value="Unassembled WGS sequence"/>
</dbReference>
<dbReference type="PANTHER" id="PTHR35191:SF1">
    <property type="entry name" value="PROPHAGE SIDE TAIL FIBER PROTEIN HOMOLOG STFQ-RELATED"/>
    <property type="match status" value="1"/>
</dbReference>
<evidence type="ECO:0000259" key="2">
    <source>
        <dbReference type="Pfam" id="PF07484"/>
    </source>
</evidence>
<dbReference type="SUPFAM" id="SSF88874">
    <property type="entry name" value="Receptor-binding domain of short tail fibre protein gp12"/>
    <property type="match status" value="1"/>
</dbReference>
<reference evidence="4" key="1">
    <citation type="submission" date="2016-07" db="EMBL/GenBank/DDBJ databases">
        <title>Nontailed viruses are major unrecognized killers of bacteria in the ocean.</title>
        <authorList>
            <person name="Kauffman K."/>
            <person name="Hussain F."/>
            <person name="Yang J."/>
            <person name="Arevalo P."/>
            <person name="Brown J."/>
            <person name="Cutler M."/>
            <person name="Kelly L."/>
            <person name="Polz M.F."/>
        </authorList>
    </citation>
    <scope>NUCLEOTIDE SEQUENCE [LARGE SCALE GENOMIC DNA]</scope>
    <source>
        <strain evidence="4">10N.261.51.B8</strain>
    </source>
</reference>
<organism evidence="3 4">
    <name type="scientific">Vibrio lentus</name>
    <dbReference type="NCBI Taxonomy" id="136468"/>
    <lineage>
        <taxon>Bacteria</taxon>
        <taxon>Pseudomonadati</taxon>
        <taxon>Pseudomonadota</taxon>
        <taxon>Gammaproteobacteria</taxon>
        <taxon>Vibrionales</taxon>
        <taxon>Vibrionaceae</taxon>
        <taxon>Vibrio</taxon>
    </lineage>
</organism>